<gene>
    <name evidence="1" type="ORF">ACFSJH_13665</name>
</gene>
<name>A0ABW4YM83_9BACL</name>
<dbReference type="EMBL" id="JBHUHO010000032">
    <property type="protein sequence ID" value="MFD2116769.1"/>
    <property type="molecule type" value="Genomic_DNA"/>
</dbReference>
<comment type="caution">
    <text evidence="1">The sequence shown here is derived from an EMBL/GenBank/DDBJ whole genome shotgun (WGS) entry which is preliminary data.</text>
</comment>
<dbReference type="Proteomes" id="UP001597362">
    <property type="component" value="Unassembled WGS sequence"/>
</dbReference>
<dbReference type="Pfam" id="PF14035">
    <property type="entry name" value="YlzJ"/>
    <property type="match status" value="1"/>
</dbReference>
<evidence type="ECO:0000313" key="1">
    <source>
        <dbReference type="EMBL" id="MFD2116769.1"/>
    </source>
</evidence>
<organism evidence="1 2">
    <name type="scientific">Paenibacillus yanchengensis</name>
    <dbReference type="NCBI Taxonomy" id="2035833"/>
    <lineage>
        <taxon>Bacteria</taxon>
        <taxon>Bacillati</taxon>
        <taxon>Bacillota</taxon>
        <taxon>Bacilli</taxon>
        <taxon>Bacillales</taxon>
        <taxon>Paenibacillaceae</taxon>
        <taxon>Paenibacillus</taxon>
    </lineage>
</organism>
<keyword evidence="2" id="KW-1185">Reference proteome</keyword>
<reference evidence="2" key="1">
    <citation type="journal article" date="2019" name="Int. J. Syst. Evol. Microbiol.">
        <title>The Global Catalogue of Microorganisms (GCM) 10K type strain sequencing project: providing services to taxonomists for standard genome sequencing and annotation.</title>
        <authorList>
            <consortium name="The Broad Institute Genomics Platform"/>
            <consortium name="The Broad Institute Genome Sequencing Center for Infectious Disease"/>
            <person name="Wu L."/>
            <person name="Ma J."/>
        </authorList>
    </citation>
    <scope>NUCLEOTIDE SEQUENCE [LARGE SCALE GENOMIC DNA]</scope>
    <source>
        <strain evidence="2">GH52</strain>
    </source>
</reference>
<sequence>MVMYTIVSDQLLFADDQPFETSIEVQISGRTVAVTPIASGVGKVVRLIDCSLEDYLNPIFTPGNIIHYSDTTL</sequence>
<protein>
    <submittedName>
        <fullName evidence="1">YlzJ-like family protein</fullName>
    </submittedName>
</protein>
<evidence type="ECO:0000313" key="2">
    <source>
        <dbReference type="Proteomes" id="UP001597362"/>
    </source>
</evidence>
<proteinExistence type="predicted"/>
<dbReference type="InterPro" id="IPR025619">
    <property type="entry name" value="YlzJ"/>
</dbReference>
<dbReference type="RefSeq" id="WP_377773287.1">
    <property type="nucleotide sequence ID" value="NZ_JBHUHO010000032.1"/>
</dbReference>
<accession>A0ABW4YM83</accession>